<proteinExistence type="predicted"/>
<keyword evidence="1" id="KW-0479">Metal-binding</keyword>
<dbReference type="InterPro" id="IPR011059">
    <property type="entry name" value="Metal-dep_hydrolase_composite"/>
</dbReference>
<dbReference type="AlphaFoldDB" id="F0RWK8"/>
<dbReference type="RefSeq" id="WP_013607488.1">
    <property type="nucleotide sequence ID" value="NC_015152.1"/>
</dbReference>
<evidence type="ECO:0000259" key="4">
    <source>
        <dbReference type="Pfam" id="PF01979"/>
    </source>
</evidence>
<keyword evidence="2 5" id="KW-0378">Hydrolase</keyword>
<feature type="domain" description="Amidohydrolase-related" evidence="4">
    <location>
        <begin position="58"/>
        <end position="427"/>
    </location>
</feature>
<dbReference type="CDD" id="cd01298">
    <property type="entry name" value="ATZ_TRZ_like"/>
    <property type="match status" value="1"/>
</dbReference>
<reference evidence="6" key="1">
    <citation type="submission" date="2011-02" db="EMBL/GenBank/DDBJ databases">
        <title>Complete sequence of Spirochaeta sp. Buddy.</title>
        <authorList>
            <person name="Lucas S."/>
            <person name="Copeland A."/>
            <person name="Lapidus A."/>
            <person name="Cheng J.-F."/>
            <person name="Goodwin L."/>
            <person name="Pitluck S."/>
            <person name="Zeytun A."/>
            <person name="Detter J.C."/>
            <person name="Han C."/>
            <person name="Tapia R."/>
            <person name="Land M."/>
            <person name="Hauser L."/>
            <person name="Kyrpides N."/>
            <person name="Ivanova N."/>
            <person name="Mikhailova N."/>
            <person name="Pagani I."/>
            <person name="Ritalahti K.M."/>
            <person name="Loeffler F.E."/>
            <person name="Woyke T."/>
        </authorList>
    </citation>
    <scope>NUCLEOTIDE SEQUENCE [LARGE SCALE GENOMIC DNA]</scope>
    <source>
        <strain evidence="6">ATCC BAA-1886 / DSM 22777 / Buddy</strain>
    </source>
</reference>
<evidence type="ECO:0000256" key="3">
    <source>
        <dbReference type="ARBA" id="ARBA00022833"/>
    </source>
</evidence>
<dbReference type="STRING" id="158189.SpiBuddy_1815"/>
<protein>
    <submittedName>
        <fullName evidence="5">S-adenosylhomocysteine deaminase</fullName>
        <ecNumber evidence="5">3.5.4.28</ecNumber>
    </submittedName>
</protein>
<name>F0RWK8_SPHGB</name>
<dbReference type="FunFam" id="3.20.20.140:FF:000014">
    <property type="entry name" value="5-methylthioadenosine/S-adenosylhomocysteine deaminase"/>
    <property type="match status" value="1"/>
</dbReference>
<accession>F0RWK8</accession>
<evidence type="ECO:0000313" key="5">
    <source>
        <dbReference type="EMBL" id="ADY13639.1"/>
    </source>
</evidence>
<dbReference type="GO" id="GO:0046872">
    <property type="term" value="F:metal ion binding"/>
    <property type="evidence" value="ECO:0007669"/>
    <property type="project" value="UniProtKB-KW"/>
</dbReference>
<dbReference type="InterPro" id="IPR032466">
    <property type="entry name" value="Metal_Hydrolase"/>
</dbReference>
<dbReference type="Proteomes" id="UP000008466">
    <property type="component" value="Chromosome"/>
</dbReference>
<dbReference type="Gene3D" id="2.30.40.10">
    <property type="entry name" value="Urease, subunit C, domain 1"/>
    <property type="match status" value="1"/>
</dbReference>
<dbReference type="InterPro" id="IPR006680">
    <property type="entry name" value="Amidohydro-rel"/>
</dbReference>
<dbReference type="EMBL" id="CP002541">
    <property type="protein sequence ID" value="ADY13639.1"/>
    <property type="molecule type" value="Genomic_DNA"/>
</dbReference>
<keyword evidence="6" id="KW-1185">Reference proteome</keyword>
<gene>
    <name evidence="5" type="ordered locus">SpiBuddy_1815</name>
</gene>
<dbReference type="eggNOG" id="COG0402">
    <property type="taxonomic scope" value="Bacteria"/>
</dbReference>
<dbReference type="OrthoDB" id="9807210at2"/>
<dbReference type="Pfam" id="PF01979">
    <property type="entry name" value="Amidohydro_1"/>
    <property type="match status" value="1"/>
</dbReference>
<evidence type="ECO:0000313" key="6">
    <source>
        <dbReference type="Proteomes" id="UP000008466"/>
    </source>
</evidence>
<dbReference type="HOGENOM" id="CLU_012358_2_3_12"/>
<sequence length="462" mass="51038">MSSSLLLKNIYCLQPTFDGPQYHGADLLIVGNKVEAIAPNGNLQATGKVRTIDCSKHVVIPGLVNTHHHFYQTLTRNHPAVQNAKLFDWLKFLYEVWKYVDEDAVYHSSLLAMAELMKTGCTLTTDHHYLYPRSFKGDLMGLQFEAADTLGMRFSPTRGSMSLSKKDGGLPPDSVVQTEDEILRDSERCIKTYHDGAPDAMHKIALAPCSPFSVTKSLMKDTATLARQYGVRLHTHLCETYDEADFCQQMYGMRPVALMQECGLIGEDVWYAHGIHFNDEELKILQQTKTHIAHCPSSNMRLGSGICRVKEMLEMGINVAVAVDGSASNDSSDMLAEVRQTMLLQRVRYGSDALTASQAFSMASENGAKLLNFGKVGRLEKGWAADLAIFDVSTLPYAGSQSDPVASLLFCGTNHNTDYTIINGKVVVDHGQLVGYDEQELAQKANAISKRMMEQAGRGEVV</sequence>
<dbReference type="PANTHER" id="PTHR43794">
    <property type="entry name" value="AMINOHYDROLASE SSNA-RELATED"/>
    <property type="match status" value="1"/>
</dbReference>
<evidence type="ECO:0000256" key="2">
    <source>
        <dbReference type="ARBA" id="ARBA00022801"/>
    </source>
</evidence>
<dbReference type="NCBIfam" id="NF006055">
    <property type="entry name" value="PRK08203.1"/>
    <property type="match status" value="1"/>
</dbReference>
<dbReference type="InterPro" id="IPR050287">
    <property type="entry name" value="MTA/SAH_deaminase"/>
</dbReference>
<dbReference type="Gene3D" id="3.20.20.140">
    <property type="entry name" value="Metal-dependent hydrolases"/>
    <property type="match status" value="1"/>
</dbReference>
<dbReference type="KEGG" id="sbu:SpiBuddy_1815"/>
<dbReference type="PANTHER" id="PTHR43794:SF11">
    <property type="entry name" value="AMIDOHYDROLASE-RELATED DOMAIN-CONTAINING PROTEIN"/>
    <property type="match status" value="1"/>
</dbReference>
<dbReference type="SUPFAM" id="SSF51338">
    <property type="entry name" value="Composite domain of metallo-dependent hydrolases"/>
    <property type="match status" value="2"/>
</dbReference>
<keyword evidence="3" id="KW-0862">Zinc</keyword>
<dbReference type="EC" id="3.5.4.28" evidence="5"/>
<evidence type="ECO:0000256" key="1">
    <source>
        <dbReference type="ARBA" id="ARBA00022723"/>
    </source>
</evidence>
<dbReference type="GO" id="GO:0050270">
    <property type="term" value="F:S-adenosylhomocysteine deaminase activity"/>
    <property type="evidence" value="ECO:0007669"/>
    <property type="project" value="UniProtKB-EC"/>
</dbReference>
<organism evidence="5 6">
    <name type="scientific">Sphaerochaeta globosa (strain ATCC BAA-1886 / DSM 22777 / Buddy)</name>
    <name type="common">Spirochaeta sp. (strain Buddy)</name>
    <dbReference type="NCBI Taxonomy" id="158189"/>
    <lineage>
        <taxon>Bacteria</taxon>
        <taxon>Pseudomonadati</taxon>
        <taxon>Spirochaetota</taxon>
        <taxon>Spirochaetia</taxon>
        <taxon>Spirochaetales</taxon>
        <taxon>Sphaerochaetaceae</taxon>
        <taxon>Sphaerochaeta</taxon>
    </lineage>
</organism>
<dbReference type="SUPFAM" id="SSF51556">
    <property type="entry name" value="Metallo-dependent hydrolases"/>
    <property type="match status" value="1"/>
</dbReference>